<dbReference type="InterPro" id="IPR013088">
    <property type="entry name" value="Znf_NHR/GATA"/>
</dbReference>
<evidence type="ECO:0000256" key="1">
    <source>
        <dbReference type="ARBA" id="ARBA00022723"/>
    </source>
</evidence>
<protein>
    <submittedName>
        <fullName evidence="3">Uncharacterized protein</fullName>
    </submittedName>
</protein>
<sequence>MTSPSEQPKNICTIIKCPTCQQTTRWQNNPYRPFCSNRCRLLDLGCWAEEEYRVSGEDRINISDTEENFE</sequence>
<gene>
    <name evidence="3" type="ORF">A7E78_02170</name>
</gene>
<dbReference type="GO" id="GO:0008270">
    <property type="term" value="F:zinc ion binding"/>
    <property type="evidence" value="ECO:0007669"/>
    <property type="project" value="InterPro"/>
</dbReference>
<evidence type="ECO:0000313" key="4">
    <source>
        <dbReference type="Proteomes" id="UP000182517"/>
    </source>
</evidence>
<dbReference type="PANTHER" id="PTHR36150:SF1">
    <property type="entry name" value="DNA GYRASE INHIBITOR YACG"/>
    <property type="match status" value="1"/>
</dbReference>
<accession>A0A1L3GLE3</accession>
<dbReference type="SUPFAM" id="SSF57716">
    <property type="entry name" value="Glucocorticoid receptor-like (DNA-binding domain)"/>
    <property type="match status" value="1"/>
</dbReference>
<dbReference type="Pfam" id="PF03884">
    <property type="entry name" value="YacG"/>
    <property type="match status" value="1"/>
</dbReference>
<dbReference type="InterPro" id="IPR005584">
    <property type="entry name" value="DNA_gyrase_inhibitor_YacG"/>
</dbReference>
<dbReference type="Proteomes" id="UP000182517">
    <property type="component" value="Chromosome"/>
</dbReference>
<name>A0A1L3GLE3_9BACT</name>
<dbReference type="Gene3D" id="3.30.50.10">
    <property type="entry name" value="Erythroid Transcription Factor GATA-1, subunit A"/>
    <property type="match status" value="1"/>
</dbReference>
<keyword evidence="4" id="KW-1185">Reference proteome</keyword>
<keyword evidence="1" id="KW-0479">Metal-binding</keyword>
<dbReference type="HAMAP" id="MF_00649">
    <property type="entry name" value="DNA_gyrase_inhibitor_YacG"/>
    <property type="match status" value="1"/>
</dbReference>
<keyword evidence="2" id="KW-0862">Zinc</keyword>
<dbReference type="KEGG" id="pef:A7E78_02170"/>
<dbReference type="STRING" id="1842532.A7E78_02170"/>
<dbReference type="AlphaFoldDB" id="A0A1L3GLE3"/>
<dbReference type="EMBL" id="CP015519">
    <property type="protein sequence ID" value="APG26766.1"/>
    <property type="molecule type" value="Genomic_DNA"/>
</dbReference>
<proteinExistence type="inferred from homology"/>
<dbReference type="RefSeq" id="WP_072282726.1">
    <property type="nucleotide sequence ID" value="NZ_CP015519.1"/>
</dbReference>
<evidence type="ECO:0000313" key="3">
    <source>
        <dbReference type="EMBL" id="APG26766.1"/>
    </source>
</evidence>
<reference evidence="3 4" key="1">
    <citation type="journal article" date="2017" name="Genome Announc.">
        <title>Complete Genome Sequences of Two Acetylene-Fermenting Pelobacter acetylenicus Strains.</title>
        <authorList>
            <person name="Sutton J.M."/>
            <person name="Baesman S.M."/>
            <person name="Fierst J.L."/>
            <person name="Poret-Peterson A.T."/>
            <person name="Oremland R.S."/>
            <person name="Dunlap D.S."/>
            <person name="Akob D.M."/>
        </authorList>
    </citation>
    <scope>NUCLEOTIDE SEQUENCE [LARGE SCALE GENOMIC DNA]</scope>
    <source>
        <strain evidence="3 4">SFB93</strain>
    </source>
</reference>
<dbReference type="GO" id="GO:0006355">
    <property type="term" value="P:regulation of DNA-templated transcription"/>
    <property type="evidence" value="ECO:0007669"/>
    <property type="project" value="InterPro"/>
</dbReference>
<dbReference type="OrthoDB" id="9809663at2"/>
<evidence type="ECO:0000256" key="2">
    <source>
        <dbReference type="ARBA" id="ARBA00022833"/>
    </source>
</evidence>
<organism evidence="3 4">
    <name type="scientific">Syntrophotalea acetylenivorans</name>
    <dbReference type="NCBI Taxonomy" id="1842532"/>
    <lineage>
        <taxon>Bacteria</taxon>
        <taxon>Pseudomonadati</taxon>
        <taxon>Thermodesulfobacteriota</taxon>
        <taxon>Desulfuromonadia</taxon>
        <taxon>Desulfuromonadales</taxon>
        <taxon>Syntrophotaleaceae</taxon>
        <taxon>Syntrophotalea</taxon>
    </lineage>
</organism>
<dbReference type="PANTHER" id="PTHR36150">
    <property type="entry name" value="DNA GYRASE INHIBITOR YACG"/>
    <property type="match status" value="1"/>
</dbReference>